<evidence type="ECO:0000313" key="3">
    <source>
        <dbReference type="Proteomes" id="UP000246702"/>
    </source>
</evidence>
<reference evidence="2 3" key="1">
    <citation type="submission" date="2016-12" db="EMBL/GenBank/DDBJ databases">
        <title>The genomes of Aspergillus section Nigri reveals drivers in fungal speciation.</title>
        <authorList>
            <consortium name="DOE Joint Genome Institute"/>
            <person name="Vesth T.C."/>
            <person name="Nybo J."/>
            <person name="Theobald S."/>
            <person name="Brandl J."/>
            <person name="Frisvad J.C."/>
            <person name="Nielsen K.F."/>
            <person name="Lyhne E.K."/>
            <person name="Kogle M.E."/>
            <person name="Kuo A."/>
            <person name="Riley R."/>
            <person name="Clum A."/>
            <person name="Nolan M."/>
            <person name="Lipzen A."/>
            <person name="Salamov A."/>
            <person name="Henrissat B."/>
            <person name="Wiebenga A."/>
            <person name="De Vries R.P."/>
            <person name="Grigoriev I.V."/>
            <person name="Mortensen U.H."/>
            <person name="Andersen M.R."/>
            <person name="Baker S.E."/>
        </authorList>
    </citation>
    <scope>NUCLEOTIDE SEQUENCE [LARGE SCALE GENOMIC DNA]</scope>
    <source>
        <strain evidence="2 3">CBS 115572</strain>
    </source>
</reference>
<dbReference type="AlphaFoldDB" id="A0A317UW45"/>
<comment type="caution">
    <text evidence="2">The sequence shown here is derived from an EMBL/GenBank/DDBJ whole genome shotgun (WGS) entry which is preliminary data.</text>
</comment>
<dbReference type="Pfam" id="PF13521">
    <property type="entry name" value="AAA_28"/>
    <property type="match status" value="1"/>
</dbReference>
<dbReference type="Gene3D" id="3.40.50.300">
    <property type="entry name" value="P-loop containing nucleotide triphosphate hydrolases"/>
    <property type="match status" value="1"/>
</dbReference>
<evidence type="ECO:0000259" key="1">
    <source>
        <dbReference type="Pfam" id="PF13521"/>
    </source>
</evidence>
<keyword evidence="3" id="KW-1185">Reference proteome</keyword>
<proteinExistence type="predicted"/>
<organism evidence="2 3">
    <name type="scientific">Aspergillus sclerotioniger CBS 115572</name>
    <dbReference type="NCBI Taxonomy" id="1450535"/>
    <lineage>
        <taxon>Eukaryota</taxon>
        <taxon>Fungi</taxon>
        <taxon>Dikarya</taxon>
        <taxon>Ascomycota</taxon>
        <taxon>Pezizomycotina</taxon>
        <taxon>Eurotiomycetes</taxon>
        <taxon>Eurotiomycetidae</taxon>
        <taxon>Eurotiales</taxon>
        <taxon>Aspergillaceae</taxon>
        <taxon>Aspergillus</taxon>
        <taxon>Aspergillus subgen. Circumdati</taxon>
    </lineage>
</organism>
<dbReference type="SUPFAM" id="SSF52540">
    <property type="entry name" value="P-loop containing nucleoside triphosphate hydrolases"/>
    <property type="match status" value="1"/>
</dbReference>
<evidence type="ECO:0000313" key="2">
    <source>
        <dbReference type="EMBL" id="PWY65676.1"/>
    </source>
</evidence>
<feature type="domain" description="NadR/Ttd14 AAA" evidence="1">
    <location>
        <begin position="7"/>
        <end position="184"/>
    </location>
</feature>
<dbReference type="InterPro" id="IPR038727">
    <property type="entry name" value="NadR/Ttd14_AAA_dom"/>
</dbReference>
<protein>
    <recommendedName>
        <fullName evidence="1">NadR/Ttd14 AAA domain-containing protein</fullName>
    </recommendedName>
</protein>
<dbReference type="Proteomes" id="UP000246702">
    <property type="component" value="Unassembled WGS sequence"/>
</dbReference>
<sequence>MIHPPNIYLVGAHCTGKTTLHGALKNYLSTNIASFAINTKGPKSVDEVVRHVMRTDGFSAVHVRQPNAGLELQKRTLRAQFETEMKLDESWFISDRSGIDPIVYAGFFLGQSAAEELTALEEWHILKERMKNALVIVCEPGNESWLTSDGVRMKCYDTEEWRSLGRAFRAALQKHGIKFVAIPRELENLEQRVHFVESLLRSTC</sequence>
<dbReference type="InterPro" id="IPR027417">
    <property type="entry name" value="P-loop_NTPase"/>
</dbReference>
<dbReference type="OrthoDB" id="6118920at2759"/>
<name>A0A317UW45_9EURO</name>
<dbReference type="EMBL" id="MSFK01000056">
    <property type="protein sequence ID" value="PWY65676.1"/>
    <property type="molecule type" value="Genomic_DNA"/>
</dbReference>
<dbReference type="RefSeq" id="XP_025461503.1">
    <property type="nucleotide sequence ID" value="XM_025610445.1"/>
</dbReference>
<accession>A0A317UW45</accession>
<gene>
    <name evidence="2" type="ORF">BO94DRAFT_529072</name>
</gene>
<dbReference type="GeneID" id="37112588"/>